<keyword evidence="1" id="KW-0472">Membrane</keyword>
<evidence type="ECO:0000256" key="1">
    <source>
        <dbReference type="SAM" id="Phobius"/>
    </source>
</evidence>
<protein>
    <recommendedName>
        <fullName evidence="4">ATP-binding protein</fullName>
    </recommendedName>
</protein>
<gene>
    <name evidence="2" type="ORF">GCM10010967_13050</name>
</gene>
<feature type="transmembrane region" description="Helical" evidence="1">
    <location>
        <begin position="120"/>
        <end position="143"/>
    </location>
</feature>
<comment type="caution">
    <text evidence="2">The sequence shown here is derived from an EMBL/GenBank/DDBJ whole genome shotgun (WGS) entry which is preliminary data.</text>
</comment>
<keyword evidence="1" id="KW-0812">Transmembrane</keyword>
<feature type="transmembrane region" description="Helical" evidence="1">
    <location>
        <begin position="164"/>
        <end position="188"/>
    </location>
</feature>
<dbReference type="Proteomes" id="UP000632339">
    <property type="component" value="Unassembled WGS sequence"/>
</dbReference>
<dbReference type="EMBL" id="BMLI01000001">
    <property type="protein sequence ID" value="GGM82752.1"/>
    <property type="molecule type" value="Genomic_DNA"/>
</dbReference>
<proteinExistence type="predicted"/>
<evidence type="ECO:0000313" key="2">
    <source>
        <dbReference type="EMBL" id="GGM82752.1"/>
    </source>
</evidence>
<keyword evidence="3" id="KW-1185">Reference proteome</keyword>
<accession>A0ABQ2HJZ3</accession>
<name>A0ABQ2HJZ3_9BACT</name>
<organism evidence="2 3">
    <name type="scientific">Dyadobacter beijingensis</name>
    <dbReference type="NCBI Taxonomy" id="365489"/>
    <lineage>
        <taxon>Bacteria</taxon>
        <taxon>Pseudomonadati</taxon>
        <taxon>Bacteroidota</taxon>
        <taxon>Cytophagia</taxon>
        <taxon>Cytophagales</taxon>
        <taxon>Spirosomataceae</taxon>
        <taxon>Dyadobacter</taxon>
    </lineage>
</organism>
<reference evidence="3" key="1">
    <citation type="journal article" date="2019" name="Int. J. Syst. Evol. Microbiol.">
        <title>The Global Catalogue of Microorganisms (GCM) 10K type strain sequencing project: providing services to taxonomists for standard genome sequencing and annotation.</title>
        <authorList>
            <consortium name="The Broad Institute Genomics Platform"/>
            <consortium name="The Broad Institute Genome Sequencing Center for Infectious Disease"/>
            <person name="Wu L."/>
            <person name="Ma J."/>
        </authorList>
    </citation>
    <scope>NUCLEOTIDE SEQUENCE [LARGE SCALE GENOMIC DNA]</scope>
    <source>
        <strain evidence="3">CGMCC 1.6375</strain>
    </source>
</reference>
<evidence type="ECO:0000313" key="3">
    <source>
        <dbReference type="Proteomes" id="UP000632339"/>
    </source>
</evidence>
<sequence length="1446" mass="166562">MHSKFTFDNLPHAGSEDKNFYKPYIGRGELHDKFVQMLEAGKGVFLVTGYRGMGKTSFVNRTLKMFNNAHYKKDKLNEIKITIAQKQPREIDILILMVAGVREKCQEFYGLEKKSKIKSLLGTFLKISSISFLGLFLFFVYYIKDAKDILHTSRQGGELSIISVLLLKILLSFFVLLLIVLVICVLAYDWLELPVAWSRIDELFKRCYASTSFEQNDAQEISLESLSTKIGFSGKRKTEVYQIASSKEIEKELSQIIELIEDMKFVFVFDELDKVDIPGEGQMVDHNLASTSSHSNDSAYYDELRARKRAIQQIIAGLKNFLTTTKSVFVFIAGREMYEASLADVADRQSSIGSIFSYVFYIESLLKEDIPGTSSLSAGIEQYLLDLINPETDTWLADNGERDLYKPHFDNYNDALKKSDAALKINILLQNFVIYLTYRSNGSPKKLIKLIHEFIRVKQLDFDDKRILIRHQSSPEATITEKKNYLYFDYRQQQRIGFISYLYRPFLVKYGNSFKQYSDNLVVSTSYLFDHIFKFHPFAFSRSHLELMPEVLSANKTPALRDHIKKIIDYLSINHIKETEVGLFEYKFYSKTVNEIVFLSKTFEEESAAFNFTLDESFVIKHQVRAKLKELRDAYGKLTDGGNSNRIISSINFLNGMLGDLHFFDQEYDDAIIAYSDAIEAIPHGDFNKLDLQSFLLLQKFKLKLGLTYEKINSFEESLALYSGAVADSKAFVRETLNGSLAKHHKASNVHTRLEGPKSFFPTSVNSALSDVLQVVNQAFLSEMVLQEKMGVEGITAIKSGITIGGFLQLAEGIGKIVGRNDTIISNFYLAIGNLLYLKNSVKGFEWMNWKGPRFIPQPYFDDLNKAFNEQNLKPYKTALASNHRIPLMAIQTYILGLKYVLEGRVKDGSFQEKLVGLNLEKIVNILKPEAIRPFQNSLSKIHYKYIAIYFSHIGDCMLSMLKHLKTKSDGFQIADVLDVTQLEKLATGMKAYEISKVFRERQREFVTDSQWIRLQYEKLSIDHKDETVPDISQMIDVVKDALYENKSDNFERLWALRRELEEMISFHSIVSFYYLSGYYFNLCSRPRSHSFQLRKILYLVRLVISENQENAEHSQYLVTTLEKSIVRRILDLASQTSEFSDIHDFHKFKDKLADKHSVQELKGSAVEEAEAVKENLTGRNDIEKEEFGEKLVKNWKIRNSLSNAPDTREAIILLAHIKLRLLGEENETLVNGIIMPGYPVATQYQRLLELTYAAKLYEKNLEVSNQYDELTSFEHSVAYLHALISIIQIMEVYDNDYVVGNSFLAYHHYRLAEYFTFETGRGINKFGIKRVQAENIKNTVLDKYSIEKKSYTLFDKDYNYELAALLYDKANKLHSAGDDYKKSIHDIVYLEDDLNDAAYHFGAAMDRYLLINGKLEDLREKCLRVRNLKSSGHYEEINIKNLKAL</sequence>
<keyword evidence="1" id="KW-1133">Transmembrane helix</keyword>
<evidence type="ECO:0008006" key="4">
    <source>
        <dbReference type="Google" id="ProtNLM"/>
    </source>
</evidence>